<reference evidence="2" key="2">
    <citation type="submission" date="2023-06" db="EMBL/GenBank/DDBJ databases">
        <authorList>
            <person name="Ma L."/>
            <person name="Liu K.-W."/>
            <person name="Li Z."/>
            <person name="Hsiao Y.-Y."/>
            <person name="Qi Y."/>
            <person name="Fu T."/>
            <person name="Tang G."/>
            <person name="Zhang D."/>
            <person name="Sun W.-H."/>
            <person name="Liu D.-K."/>
            <person name="Li Y."/>
            <person name="Chen G.-Z."/>
            <person name="Liu X.-D."/>
            <person name="Liao X.-Y."/>
            <person name="Jiang Y.-T."/>
            <person name="Yu X."/>
            <person name="Hao Y."/>
            <person name="Huang J."/>
            <person name="Zhao X.-W."/>
            <person name="Ke S."/>
            <person name="Chen Y.-Y."/>
            <person name="Wu W.-L."/>
            <person name="Hsu J.-L."/>
            <person name="Lin Y.-F."/>
            <person name="Huang M.-D."/>
            <person name="Li C.-Y."/>
            <person name="Huang L."/>
            <person name="Wang Z.-W."/>
            <person name="Zhao X."/>
            <person name="Zhong W.-Y."/>
            <person name="Peng D.-H."/>
            <person name="Ahmad S."/>
            <person name="Lan S."/>
            <person name="Zhang J.-S."/>
            <person name="Tsai W.-C."/>
            <person name="Van De Peer Y."/>
            <person name="Liu Z.-J."/>
        </authorList>
    </citation>
    <scope>NUCLEOTIDE SEQUENCE</scope>
    <source>
        <strain evidence="2">CP</strain>
        <tissue evidence="2">Leaves</tissue>
    </source>
</reference>
<keyword evidence="1" id="KW-0812">Transmembrane</keyword>
<comment type="caution">
    <text evidence="2">The sequence shown here is derived from an EMBL/GenBank/DDBJ whole genome shotgun (WGS) entry which is preliminary data.</text>
</comment>
<evidence type="ECO:0000313" key="2">
    <source>
        <dbReference type="EMBL" id="KAK1283794.1"/>
    </source>
</evidence>
<feature type="transmembrane region" description="Helical" evidence="1">
    <location>
        <begin position="21"/>
        <end position="38"/>
    </location>
</feature>
<reference evidence="2" key="1">
    <citation type="journal article" date="2023" name="Nat. Commun.">
        <title>Diploid and tetraploid genomes of Acorus and the evolution of monocots.</title>
        <authorList>
            <person name="Ma L."/>
            <person name="Liu K.W."/>
            <person name="Li Z."/>
            <person name="Hsiao Y.Y."/>
            <person name="Qi Y."/>
            <person name="Fu T."/>
            <person name="Tang G.D."/>
            <person name="Zhang D."/>
            <person name="Sun W.H."/>
            <person name="Liu D.K."/>
            <person name="Li Y."/>
            <person name="Chen G.Z."/>
            <person name="Liu X.D."/>
            <person name="Liao X.Y."/>
            <person name="Jiang Y.T."/>
            <person name="Yu X."/>
            <person name="Hao Y."/>
            <person name="Huang J."/>
            <person name="Zhao X.W."/>
            <person name="Ke S."/>
            <person name="Chen Y.Y."/>
            <person name="Wu W.L."/>
            <person name="Hsu J.L."/>
            <person name="Lin Y.F."/>
            <person name="Huang M.D."/>
            <person name="Li C.Y."/>
            <person name="Huang L."/>
            <person name="Wang Z.W."/>
            <person name="Zhao X."/>
            <person name="Zhong W.Y."/>
            <person name="Peng D.H."/>
            <person name="Ahmad S."/>
            <person name="Lan S."/>
            <person name="Zhang J.S."/>
            <person name="Tsai W.C."/>
            <person name="Van de Peer Y."/>
            <person name="Liu Z.J."/>
        </authorList>
    </citation>
    <scope>NUCLEOTIDE SEQUENCE</scope>
    <source>
        <strain evidence="2">CP</strain>
    </source>
</reference>
<sequence>MSSPINNFIYLYMQQIRDMKVVLFLFIALTSSIIVFKTCGESTDHLVPKEDGGYKVGNTINSNSLEVTTIKDSMNPIFANTMGSRNNDNHNNDEVFLPNRASSTDSHHQISIDEYRRMFHDMPKPYP</sequence>
<keyword evidence="1" id="KW-0472">Membrane</keyword>
<dbReference type="AlphaFoldDB" id="A0AAV9C5E1"/>
<protein>
    <submittedName>
        <fullName evidence="2">Uncharacterized protein</fullName>
    </submittedName>
</protein>
<keyword evidence="3" id="KW-1185">Reference proteome</keyword>
<evidence type="ECO:0000313" key="3">
    <source>
        <dbReference type="Proteomes" id="UP001180020"/>
    </source>
</evidence>
<proteinExistence type="predicted"/>
<gene>
    <name evidence="2" type="ORF">QJS10_CPB21g00355</name>
</gene>
<accession>A0AAV9C5E1</accession>
<organism evidence="2 3">
    <name type="scientific">Acorus calamus</name>
    <name type="common">Sweet flag</name>
    <dbReference type="NCBI Taxonomy" id="4465"/>
    <lineage>
        <taxon>Eukaryota</taxon>
        <taxon>Viridiplantae</taxon>
        <taxon>Streptophyta</taxon>
        <taxon>Embryophyta</taxon>
        <taxon>Tracheophyta</taxon>
        <taxon>Spermatophyta</taxon>
        <taxon>Magnoliopsida</taxon>
        <taxon>Liliopsida</taxon>
        <taxon>Acoraceae</taxon>
        <taxon>Acorus</taxon>
    </lineage>
</organism>
<dbReference type="Proteomes" id="UP001180020">
    <property type="component" value="Unassembled WGS sequence"/>
</dbReference>
<dbReference type="EMBL" id="JAUJYO010000021">
    <property type="protein sequence ID" value="KAK1283794.1"/>
    <property type="molecule type" value="Genomic_DNA"/>
</dbReference>
<keyword evidence="1" id="KW-1133">Transmembrane helix</keyword>
<evidence type="ECO:0000256" key="1">
    <source>
        <dbReference type="SAM" id="Phobius"/>
    </source>
</evidence>
<name>A0AAV9C5E1_ACOCL</name>